<dbReference type="Gene3D" id="3.20.20.60">
    <property type="entry name" value="Phosphoenolpyruvate-binding domains"/>
    <property type="match status" value="1"/>
</dbReference>
<evidence type="ECO:0000256" key="12">
    <source>
        <dbReference type="ARBA" id="ARBA00022683"/>
    </source>
</evidence>
<evidence type="ECO:0000256" key="11">
    <source>
        <dbReference type="ARBA" id="ARBA00022679"/>
    </source>
</evidence>
<dbReference type="Pfam" id="PF00391">
    <property type="entry name" value="PEP-utilizers"/>
    <property type="match status" value="1"/>
</dbReference>
<evidence type="ECO:0000313" key="23">
    <source>
        <dbReference type="Proteomes" id="UP001596282"/>
    </source>
</evidence>
<evidence type="ECO:0000256" key="5">
    <source>
        <dbReference type="ARBA" id="ARBA00007837"/>
    </source>
</evidence>
<dbReference type="GO" id="GO:0008965">
    <property type="term" value="F:phosphoenolpyruvate-protein phosphotransferase activity"/>
    <property type="evidence" value="ECO:0007669"/>
    <property type="project" value="UniProtKB-EC"/>
</dbReference>
<evidence type="ECO:0000256" key="16">
    <source>
        <dbReference type="ARBA" id="ARBA00033235"/>
    </source>
</evidence>
<keyword evidence="10 17" id="KW-0762">Sugar transport</keyword>
<dbReference type="InterPro" id="IPR018274">
    <property type="entry name" value="PEP_util_AS"/>
</dbReference>
<evidence type="ECO:0000259" key="19">
    <source>
        <dbReference type="Pfam" id="PF02896"/>
    </source>
</evidence>
<dbReference type="InterPro" id="IPR024692">
    <property type="entry name" value="PTS_EI"/>
</dbReference>
<dbReference type="InterPro" id="IPR036637">
    <property type="entry name" value="Phosphohistidine_dom_sf"/>
</dbReference>
<dbReference type="EC" id="2.7.3.9" evidence="6 17"/>
<dbReference type="InterPro" id="IPR008279">
    <property type="entry name" value="PEP-util_enz_mobile_dom"/>
</dbReference>
<dbReference type="SUPFAM" id="SSF47831">
    <property type="entry name" value="Enzyme I of the PEP:sugar phosphotransferase system HPr-binding (sub)domain"/>
    <property type="match status" value="1"/>
</dbReference>
<dbReference type="SUPFAM" id="SSF52009">
    <property type="entry name" value="Phosphohistidine domain"/>
    <property type="match status" value="1"/>
</dbReference>
<dbReference type="EMBL" id="JBHSSC010000004">
    <property type="protein sequence ID" value="MFC6179919.1"/>
    <property type="molecule type" value="Genomic_DNA"/>
</dbReference>
<comment type="cofactor">
    <cofactor evidence="2 17">
        <name>Mg(2+)</name>
        <dbReference type="ChEBI" id="CHEBI:18420"/>
    </cofactor>
</comment>
<dbReference type="PROSITE" id="PS00370">
    <property type="entry name" value="PEP_ENZYMES_PHOS_SITE"/>
    <property type="match status" value="1"/>
</dbReference>
<dbReference type="InterPro" id="IPR008731">
    <property type="entry name" value="PTS_EIN"/>
</dbReference>
<evidence type="ECO:0000259" key="20">
    <source>
        <dbReference type="Pfam" id="PF05524"/>
    </source>
</evidence>
<dbReference type="InterPro" id="IPR023151">
    <property type="entry name" value="PEP_util_CS"/>
</dbReference>
<reference evidence="21" key="1">
    <citation type="journal article" date="2014" name="Int. J. Syst. Evol. Microbiol.">
        <title>Complete genome of a new Firmicutes species belonging to the dominant human colonic microbiota ('Ruminococcus bicirculans') reveals two chromosomes and a selective capacity to utilize plant glucans.</title>
        <authorList>
            <consortium name="NISC Comparative Sequencing Program"/>
            <person name="Wegmann U."/>
            <person name="Louis P."/>
            <person name="Goesmann A."/>
            <person name="Henrissat B."/>
            <person name="Duncan S.H."/>
            <person name="Flint H.J."/>
        </authorList>
    </citation>
    <scope>NUCLEOTIDE SEQUENCE</scope>
    <source>
        <strain evidence="21">CCM 8933</strain>
    </source>
</reference>
<keyword evidence="14 17" id="KW-0418">Kinase</keyword>
<dbReference type="NCBIfam" id="TIGR01417">
    <property type="entry name" value="PTS_I_fam"/>
    <property type="match status" value="1"/>
</dbReference>
<comment type="subcellular location">
    <subcellularLocation>
        <location evidence="4 17">Cytoplasm</location>
    </subcellularLocation>
</comment>
<evidence type="ECO:0000256" key="8">
    <source>
        <dbReference type="ARBA" id="ARBA00022448"/>
    </source>
</evidence>
<dbReference type="InterPro" id="IPR015813">
    <property type="entry name" value="Pyrv/PenolPyrv_kinase-like_dom"/>
</dbReference>
<dbReference type="InterPro" id="IPR040442">
    <property type="entry name" value="Pyrv_kinase-like_dom_sf"/>
</dbReference>
<evidence type="ECO:0000256" key="14">
    <source>
        <dbReference type="ARBA" id="ARBA00022777"/>
    </source>
</evidence>
<keyword evidence="8 17" id="KW-0813">Transport</keyword>
<dbReference type="PROSITE" id="PS00742">
    <property type="entry name" value="PEP_ENZYMES_2"/>
    <property type="match status" value="1"/>
</dbReference>
<name>A0ABW1RWS6_9LACO</name>
<evidence type="ECO:0000256" key="7">
    <source>
        <dbReference type="ARBA" id="ARBA00016544"/>
    </source>
</evidence>
<dbReference type="SUPFAM" id="SSF51621">
    <property type="entry name" value="Phosphoenolpyruvate/pyruvate domain"/>
    <property type="match status" value="1"/>
</dbReference>
<gene>
    <name evidence="21" type="primary">ptsP</name>
    <name evidence="21" type="ORF">ACFP5Y_01105</name>
    <name evidence="22" type="ORF">ACFP5Y_01440</name>
</gene>
<comment type="function">
    <text evidence="3 17">General (non sugar-specific) component of the phosphoenolpyruvate-dependent sugar phosphotransferase system (sugar PTS). This major carbohydrate active-transport system catalyzes the phosphorylation of incoming sugar substrates concomitantly with their translocation across the cell membrane. Enzyme I transfers the phosphoryl group from phosphoenolpyruvate (PEP) to the phosphoryl carrier protein (HPr).</text>
</comment>
<keyword evidence="13 17" id="KW-0479">Metal-binding</keyword>
<feature type="domain" description="PEP-utilising enzyme mobile" evidence="18">
    <location>
        <begin position="156"/>
        <end position="228"/>
    </location>
</feature>
<sequence length="576" mass="63181">MAEKVLKGIAASDGIAIAKAYMLVDPDLSFEKTTVSDVDAEIKRLHDAFDASKSELQVIKDKAVENLGAEEAEVFEAHITILSDPEMLGQIEGKIKDDKVNAEEALKEVTDTFISMFEAMTDNAYMQERAGDIRDVTKRVLSHLLGVTLPSPALIDSEVIVVAHDLTPSDTAQLDRNFVKGFITDIGGRTSHSAIMSRTLEIPAVVGSETATTDIKEGTTVILDGINGEALIDPTDAEISDYQQKAKDFAAQKAEWEKLKNEATVSKDGKHFELASNIGTPDDMDGVLDAGSEAVGLFRSEFLYMNSAELPDEDTQFEAYKKVVEGMNGKPVIVRTMDIGGDKHLPYLPLPDEMNPFLGYRAIRISLDRDDIFRTQLRALLRASHYGQLRIMFPMIATLDEFRKAKAIFEEEKAKLVADGTPVADDIKLGIMIEIPAAAILADQFAKEVDFFSIGTNDLIQYSFAADRGNEHVSYLYQPYNPSLLRLIKHVIDAAHANGRIAGMCGEVAGDQVAVPLLMGLGLDEFSMSSTSVLKTRSLMKTIDTTEMAKLADRAINECVTNEEVKELVEKNVFGN</sequence>
<reference evidence="23" key="2">
    <citation type="journal article" date="2019" name="Int. J. Syst. Evol. Microbiol.">
        <title>The Global Catalogue of Microorganisms (GCM) 10K type strain sequencing project: providing services to taxonomists for standard genome sequencing and annotation.</title>
        <authorList>
            <consortium name="The Broad Institute Genomics Platform"/>
            <consortium name="The Broad Institute Genome Sequencing Center for Infectious Disease"/>
            <person name="Wu L."/>
            <person name="Ma J."/>
        </authorList>
    </citation>
    <scope>NUCLEOTIDE SEQUENCE [LARGE SCALE GENOMIC DNA]</scope>
    <source>
        <strain evidence="23">CCM 8933</strain>
    </source>
</reference>
<evidence type="ECO:0000256" key="4">
    <source>
        <dbReference type="ARBA" id="ARBA00004496"/>
    </source>
</evidence>
<dbReference type="Pfam" id="PF05524">
    <property type="entry name" value="PEP-utilisers_N"/>
    <property type="match status" value="1"/>
</dbReference>
<dbReference type="Gene3D" id="1.10.274.10">
    <property type="entry name" value="PtsI, HPr-binding domain"/>
    <property type="match status" value="1"/>
</dbReference>
<feature type="domain" description="PEP-utilising enzyme C-terminal" evidence="19">
    <location>
        <begin position="253"/>
        <end position="544"/>
    </location>
</feature>
<protein>
    <recommendedName>
        <fullName evidence="7 17">Phosphoenolpyruvate-protein phosphotransferase</fullName>
        <ecNumber evidence="6 17">2.7.3.9</ecNumber>
    </recommendedName>
    <alternativeName>
        <fullName evidence="16 17">Phosphotransferase system, enzyme I</fullName>
    </alternativeName>
</protein>
<keyword evidence="11 17" id="KW-0808">Transferase</keyword>
<evidence type="ECO:0000256" key="13">
    <source>
        <dbReference type="ARBA" id="ARBA00022723"/>
    </source>
</evidence>
<dbReference type="InterPro" id="IPR000121">
    <property type="entry name" value="PEP_util_C"/>
</dbReference>
<feature type="domain" description="Phosphotransferase system enzyme I N-terminal" evidence="20">
    <location>
        <begin position="7"/>
        <end position="129"/>
    </location>
</feature>
<keyword evidence="12 17" id="KW-0598">Phosphotransferase system</keyword>
<keyword evidence="15 17" id="KW-0460">Magnesium</keyword>
<evidence type="ECO:0000313" key="22">
    <source>
        <dbReference type="EMBL" id="MFC6179919.1"/>
    </source>
</evidence>
<dbReference type="PANTHER" id="PTHR46244">
    <property type="entry name" value="PHOSPHOENOLPYRUVATE-PROTEIN PHOSPHOTRANSFERASE"/>
    <property type="match status" value="1"/>
</dbReference>
<reference evidence="21" key="3">
    <citation type="submission" date="2024-09" db="EMBL/GenBank/DDBJ databases">
        <authorList>
            <person name="Sun Q."/>
            <person name="Mori K."/>
        </authorList>
    </citation>
    <scope>NUCLEOTIDE SEQUENCE</scope>
    <source>
        <strain evidence="21">CCM 8933</strain>
    </source>
</reference>
<dbReference type="PANTHER" id="PTHR46244:SF3">
    <property type="entry name" value="PHOSPHOENOLPYRUVATE-PROTEIN PHOSPHOTRANSFERASE"/>
    <property type="match status" value="1"/>
</dbReference>
<comment type="caution">
    <text evidence="21">The sequence shown here is derived from an EMBL/GenBank/DDBJ whole genome shotgun (WGS) entry which is preliminary data.</text>
</comment>
<evidence type="ECO:0000256" key="3">
    <source>
        <dbReference type="ARBA" id="ARBA00002728"/>
    </source>
</evidence>
<evidence type="ECO:0000256" key="9">
    <source>
        <dbReference type="ARBA" id="ARBA00022490"/>
    </source>
</evidence>
<dbReference type="InterPro" id="IPR006318">
    <property type="entry name" value="PTS_EI-like"/>
</dbReference>
<proteinExistence type="inferred from homology"/>
<evidence type="ECO:0000256" key="6">
    <source>
        <dbReference type="ARBA" id="ARBA00012232"/>
    </source>
</evidence>
<dbReference type="Pfam" id="PF02896">
    <property type="entry name" value="PEP-utilizers_C"/>
    <property type="match status" value="1"/>
</dbReference>
<keyword evidence="9 17" id="KW-0963">Cytoplasm</keyword>
<evidence type="ECO:0000313" key="21">
    <source>
        <dbReference type="EMBL" id="MFC6179855.1"/>
    </source>
</evidence>
<keyword evidence="23" id="KW-1185">Reference proteome</keyword>
<dbReference type="EMBL" id="JBHSSC010000004">
    <property type="protein sequence ID" value="MFC6179855.1"/>
    <property type="molecule type" value="Genomic_DNA"/>
</dbReference>
<dbReference type="Gene3D" id="3.50.30.10">
    <property type="entry name" value="Phosphohistidine domain"/>
    <property type="match status" value="1"/>
</dbReference>
<dbReference type="PIRSF" id="PIRSF000732">
    <property type="entry name" value="PTS_enzyme_I"/>
    <property type="match status" value="1"/>
</dbReference>
<dbReference type="InterPro" id="IPR050499">
    <property type="entry name" value="PEP-utilizing_PTS_enzyme"/>
</dbReference>
<dbReference type="RefSeq" id="WP_137629156.1">
    <property type="nucleotide sequence ID" value="NZ_BJDJ01000018.1"/>
</dbReference>
<dbReference type="PRINTS" id="PR01736">
    <property type="entry name" value="PHPHTRNFRASE"/>
</dbReference>
<organism evidence="21 23">
    <name type="scientific">Lactiplantibacillus daowaiensis</name>
    <dbReference type="NCBI Taxonomy" id="2559918"/>
    <lineage>
        <taxon>Bacteria</taxon>
        <taxon>Bacillati</taxon>
        <taxon>Bacillota</taxon>
        <taxon>Bacilli</taxon>
        <taxon>Lactobacillales</taxon>
        <taxon>Lactobacillaceae</taxon>
        <taxon>Lactiplantibacillus</taxon>
    </lineage>
</organism>
<evidence type="ECO:0000256" key="17">
    <source>
        <dbReference type="PIRNR" id="PIRNR000732"/>
    </source>
</evidence>
<evidence type="ECO:0000256" key="2">
    <source>
        <dbReference type="ARBA" id="ARBA00001946"/>
    </source>
</evidence>
<dbReference type="Proteomes" id="UP001596282">
    <property type="component" value="Unassembled WGS sequence"/>
</dbReference>
<evidence type="ECO:0000256" key="15">
    <source>
        <dbReference type="ARBA" id="ARBA00022842"/>
    </source>
</evidence>
<dbReference type="InterPro" id="IPR036618">
    <property type="entry name" value="PtsI_HPr-bd_sf"/>
</dbReference>
<accession>A0ABW1RWS6</accession>
<evidence type="ECO:0000256" key="10">
    <source>
        <dbReference type="ARBA" id="ARBA00022597"/>
    </source>
</evidence>
<evidence type="ECO:0000256" key="1">
    <source>
        <dbReference type="ARBA" id="ARBA00000683"/>
    </source>
</evidence>
<evidence type="ECO:0000259" key="18">
    <source>
        <dbReference type="Pfam" id="PF00391"/>
    </source>
</evidence>
<comment type="similarity">
    <text evidence="5 17">Belongs to the PEP-utilizing enzyme family.</text>
</comment>
<comment type="catalytic activity">
    <reaction evidence="1 17">
        <text>L-histidyl-[protein] + phosphoenolpyruvate = N(pros)-phospho-L-histidyl-[protein] + pyruvate</text>
        <dbReference type="Rhea" id="RHEA:23880"/>
        <dbReference type="Rhea" id="RHEA-COMP:9745"/>
        <dbReference type="Rhea" id="RHEA-COMP:9746"/>
        <dbReference type="ChEBI" id="CHEBI:15361"/>
        <dbReference type="ChEBI" id="CHEBI:29979"/>
        <dbReference type="ChEBI" id="CHEBI:58702"/>
        <dbReference type="ChEBI" id="CHEBI:64837"/>
        <dbReference type="EC" id="2.7.3.9"/>
    </reaction>
</comment>